<evidence type="ECO:0000256" key="2">
    <source>
        <dbReference type="ARBA" id="ARBA00008831"/>
    </source>
</evidence>
<dbReference type="FunFam" id="3.30.230.10:FF:000080">
    <property type="entry name" value="Diphosphomevalonate decarboxylase"/>
    <property type="match status" value="1"/>
</dbReference>
<dbReference type="InterPro" id="IPR020568">
    <property type="entry name" value="Ribosomal_Su5_D2-typ_SF"/>
</dbReference>
<dbReference type="GO" id="GO:0005829">
    <property type="term" value="C:cytosol"/>
    <property type="evidence" value="ECO:0007669"/>
    <property type="project" value="InterPro"/>
</dbReference>
<dbReference type="GO" id="GO:0004163">
    <property type="term" value="F:diphosphomevalonate decarboxylase activity"/>
    <property type="evidence" value="ECO:0007669"/>
    <property type="project" value="UniProtKB-UniRule"/>
</dbReference>
<dbReference type="InterPro" id="IPR036554">
    <property type="entry name" value="GHMP_kinase_C_sf"/>
</dbReference>
<dbReference type="PIRSF" id="PIRSF015950">
    <property type="entry name" value="Mev_P_decrbx"/>
    <property type="match status" value="1"/>
</dbReference>
<dbReference type="GO" id="GO:0006695">
    <property type="term" value="P:cholesterol biosynthetic process"/>
    <property type="evidence" value="ECO:0007669"/>
    <property type="project" value="UniProtKB-UniPathway"/>
</dbReference>
<evidence type="ECO:0000256" key="16">
    <source>
        <dbReference type="RuleBase" id="RU363086"/>
    </source>
</evidence>
<keyword evidence="7 15" id="KW-0067">ATP-binding</keyword>
<comment type="pathway">
    <text evidence="16">Steroid biosynthesis; cholesterol biosynthesis.</text>
</comment>
<evidence type="ECO:0000256" key="1">
    <source>
        <dbReference type="ARBA" id="ARBA00003812"/>
    </source>
</evidence>
<evidence type="ECO:0000256" key="12">
    <source>
        <dbReference type="ARBA" id="ARBA00023221"/>
    </source>
</evidence>
<dbReference type="InterPro" id="IPR005935">
    <property type="entry name" value="Mev_decarb"/>
</dbReference>
<name>A0A220XM53_9ACAR</name>
<reference evidence="19" key="1">
    <citation type="journal article" date="2016" name="PLoS ONE">
        <title>Mevalonate-Farnesal Biosynthesis in Ticks: Comparative Synganglion Transcriptomics and a New Perspective.</title>
        <authorList>
            <person name="Zhu J."/>
            <person name="Khalil S.M."/>
            <person name="Mitchell R.D."/>
            <person name="Bissinger B.W."/>
            <person name="Egekwu N."/>
            <person name="Sonenshine D.E."/>
            <person name="Roe R.M."/>
        </authorList>
    </citation>
    <scope>NUCLEOTIDE SEQUENCE</scope>
</reference>
<dbReference type="PANTHER" id="PTHR10977">
    <property type="entry name" value="DIPHOSPHOMEVALONATE DECARBOXYLASE"/>
    <property type="match status" value="1"/>
</dbReference>
<keyword evidence="16" id="KW-0153">Cholesterol metabolism</keyword>
<feature type="domain" description="Diphosphomevalonate decarboxylase-like N-terminal" evidence="18">
    <location>
        <begin position="17"/>
        <end position="186"/>
    </location>
</feature>
<dbReference type="AlphaFoldDB" id="A0A220XM53"/>
<dbReference type="Pfam" id="PF22700">
    <property type="entry name" value="MVD-like_N"/>
    <property type="match status" value="1"/>
</dbReference>
<comment type="similarity">
    <text evidence="2 15 16">Belongs to the diphosphomevalonate decarboxylase family.</text>
</comment>
<keyword evidence="11 16" id="KW-1207">Sterol metabolism</keyword>
<dbReference type="InterPro" id="IPR029765">
    <property type="entry name" value="Mev_diP_decarb"/>
</dbReference>
<sequence>MEISKLSNELYMTTTRAPVNIAVVKYWGKANEDLILPLNDSLSLTLSTDDLCAQTTIAVGKHFTEDRIWLNGREESVKFPRIQNCLNEIRRRSKEAREQRKADLEPDYTDWHVHISSVNNFPTAAGMASSAAGYACLVHCLGTLFQVEGDLSRIARRGSGSACRSMYGGFVRWVKGEREDGHDSVAQQVAPVDHWPELRVLILVANDQKKDTGSTSGMGSSVQTSTLLKYRASTVVPQRIKDMTEAILNKDFNKFADITMQESNQLHAICLDTYPPIRYMNRISWDIVSLVHRYNDFYKANRVAYSFDAGPNAFLFTLEEYLPEVLSVVRRSFPSTLEGIKGSLWRGAPGPTKPLPHKLQDHLKIVPQVDVLKYAFVTKVGDGPQTVSDFRQHLLDIRGMPK</sequence>
<evidence type="ECO:0000313" key="19">
    <source>
        <dbReference type="EMBL" id="ASL06789.1"/>
    </source>
</evidence>
<accession>A0A220XM53</accession>
<dbReference type="Pfam" id="PF18376">
    <property type="entry name" value="MDD_C"/>
    <property type="match status" value="1"/>
</dbReference>
<dbReference type="GO" id="GO:0019287">
    <property type="term" value="P:isopentenyl diphosphate biosynthetic process, mevalonate pathway"/>
    <property type="evidence" value="ECO:0007669"/>
    <property type="project" value="UniProtKB-UniRule"/>
</dbReference>
<dbReference type="NCBIfam" id="TIGR01240">
    <property type="entry name" value="mevDPdecarb"/>
    <property type="match status" value="1"/>
</dbReference>
<keyword evidence="9 16" id="KW-0756">Sterol biosynthesis</keyword>
<proteinExistence type="evidence at transcript level"/>
<dbReference type="GO" id="GO:0005524">
    <property type="term" value="F:ATP binding"/>
    <property type="evidence" value="ECO:0007669"/>
    <property type="project" value="UniProtKB-UniRule"/>
</dbReference>
<organism evidence="19">
    <name type="scientific">Ornithodoros turicata</name>
    <dbReference type="NCBI Taxonomy" id="34597"/>
    <lineage>
        <taxon>Eukaryota</taxon>
        <taxon>Metazoa</taxon>
        <taxon>Ecdysozoa</taxon>
        <taxon>Arthropoda</taxon>
        <taxon>Chelicerata</taxon>
        <taxon>Arachnida</taxon>
        <taxon>Acari</taxon>
        <taxon>Parasitiformes</taxon>
        <taxon>Ixodida</taxon>
        <taxon>Ixodoidea</taxon>
        <taxon>Argasidae</taxon>
        <taxon>Ornithodorinae</taxon>
        <taxon>Ornithodoros</taxon>
    </lineage>
</organism>
<dbReference type="InterPro" id="IPR014721">
    <property type="entry name" value="Ribsml_uS5_D2-typ_fold_subgr"/>
</dbReference>
<dbReference type="EC" id="4.1.1.33" evidence="3 15"/>
<dbReference type="Gene3D" id="3.30.230.10">
    <property type="match status" value="1"/>
</dbReference>
<dbReference type="SUPFAM" id="SSF54211">
    <property type="entry name" value="Ribosomal protein S5 domain 2-like"/>
    <property type="match status" value="1"/>
</dbReference>
<keyword evidence="6 15" id="KW-0547">Nucleotide-binding</keyword>
<evidence type="ECO:0000256" key="13">
    <source>
        <dbReference type="ARBA" id="ARBA00023239"/>
    </source>
</evidence>
<evidence type="ECO:0000256" key="15">
    <source>
        <dbReference type="PIRNR" id="PIRNR015950"/>
    </source>
</evidence>
<evidence type="ECO:0000256" key="9">
    <source>
        <dbReference type="ARBA" id="ARBA00023011"/>
    </source>
</evidence>
<evidence type="ECO:0000256" key="7">
    <source>
        <dbReference type="ARBA" id="ARBA00022840"/>
    </source>
</evidence>
<dbReference type="FunFam" id="3.30.70.890:FF:000005">
    <property type="entry name" value="Diphosphomevalonate decarboxylase"/>
    <property type="match status" value="1"/>
</dbReference>
<dbReference type="EMBL" id="KT602370">
    <property type="protein sequence ID" value="ASL06789.1"/>
    <property type="molecule type" value="mRNA"/>
</dbReference>
<keyword evidence="5 16" id="KW-0444">Lipid biosynthesis</keyword>
<dbReference type="SUPFAM" id="SSF55060">
    <property type="entry name" value="GHMP Kinase, C-terminal domain"/>
    <property type="match status" value="1"/>
</dbReference>
<keyword evidence="8 16" id="KW-0752">Steroid biosynthesis</keyword>
<keyword evidence="16" id="KW-0152">Cholesterol biosynthesis</keyword>
<keyword evidence="13 15" id="KW-0456">Lyase</keyword>
<evidence type="ECO:0000256" key="10">
    <source>
        <dbReference type="ARBA" id="ARBA00023098"/>
    </source>
</evidence>
<dbReference type="PANTHER" id="PTHR10977:SF3">
    <property type="entry name" value="DIPHOSPHOMEVALONATE DECARBOXYLASE"/>
    <property type="match status" value="1"/>
</dbReference>
<dbReference type="Gene3D" id="3.30.70.890">
    <property type="entry name" value="GHMP kinase, C-terminal domain"/>
    <property type="match status" value="1"/>
</dbReference>
<comment type="function">
    <text evidence="1 16">Catalyzes the ATP dependent decarboxylation of (R)-5-diphosphomevalonate to form isopentenyl diphosphate (IPP). Functions in the mevalonate (MVA) pathway leading to isopentenyl diphosphate (IPP), a key precursor for the biosynthesis of isoprenoids and sterol synthesis.</text>
</comment>
<evidence type="ECO:0000256" key="14">
    <source>
        <dbReference type="ARBA" id="ARBA00048154"/>
    </source>
</evidence>
<evidence type="ECO:0000256" key="11">
    <source>
        <dbReference type="ARBA" id="ARBA00023166"/>
    </source>
</evidence>
<comment type="catalytic activity">
    <reaction evidence="14 15 16">
        <text>(R)-5-diphosphomevalonate + ATP = isopentenyl diphosphate + ADP + phosphate + CO2</text>
        <dbReference type="Rhea" id="RHEA:23732"/>
        <dbReference type="ChEBI" id="CHEBI:16526"/>
        <dbReference type="ChEBI" id="CHEBI:30616"/>
        <dbReference type="ChEBI" id="CHEBI:43474"/>
        <dbReference type="ChEBI" id="CHEBI:57557"/>
        <dbReference type="ChEBI" id="CHEBI:128769"/>
        <dbReference type="ChEBI" id="CHEBI:456216"/>
        <dbReference type="EC" id="4.1.1.33"/>
    </reaction>
</comment>
<evidence type="ECO:0000259" key="17">
    <source>
        <dbReference type="Pfam" id="PF18376"/>
    </source>
</evidence>
<protein>
    <recommendedName>
        <fullName evidence="4 15">Diphosphomevalonate decarboxylase</fullName>
        <ecNumber evidence="3 15">4.1.1.33</ecNumber>
    </recommendedName>
</protein>
<keyword evidence="10 15" id="KW-0443">Lipid metabolism</keyword>
<evidence type="ECO:0000256" key="4">
    <source>
        <dbReference type="ARBA" id="ARBA00019335"/>
    </source>
</evidence>
<feature type="domain" description="Mvd1 C-terminal" evidence="17">
    <location>
        <begin position="200"/>
        <end position="386"/>
    </location>
</feature>
<dbReference type="InterPro" id="IPR053859">
    <property type="entry name" value="MVD-like_N"/>
</dbReference>
<evidence type="ECO:0000259" key="18">
    <source>
        <dbReference type="Pfam" id="PF22700"/>
    </source>
</evidence>
<evidence type="ECO:0000256" key="6">
    <source>
        <dbReference type="ARBA" id="ARBA00022741"/>
    </source>
</evidence>
<dbReference type="InterPro" id="IPR041431">
    <property type="entry name" value="Mvd1_C"/>
</dbReference>
<evidence type="ECO:0000256" key="5">
    <source>
        <dbReference type="ARBA" id="ARBA00022516"/>
    </source>
</evidence>
<keyword evidence="12 16" id="KW-0753">Steroid metabolism</keyword>
<dbReference type="UniPathway" id="UPA00063"/>
<evidence type="ECO:0000256" key="3">
    <source>
        <dbReference type="ARBA" id="ARBA00012296"/>
    </source>
</evidence>
<evidence type="ECO:0000256" key="8">
    <source>
        <dbReference type="ARBA" id="ARBA00022955"/>
    </source>
</evidence>